<keyword evidence="4" id="KW-0547">Nucleotide-binding</keyword>
<feature type="domain" description="NB-ARC" evidence="8">
    <location>
        <begin position="228"/>
        <end position="372"/>
    </location>
</feature>
<comment type="similarity">
    <text evidence="1">Belongs to the disease resistance NB-LRR family.</text>
</comment>
<reference evidence="11 12" key="1">
    <citation type="journal article" date="2010" name="Nature">
        <title>Genome sequencing and analysis of the model grass Brachypodium distachyon.</title>
        <authorList>
            <consortium name="International Brachypodium Initiative"/>
        </authorList>
    </citation>
    <scope>NUCLEOTIDE SEQUENCE [LARGE SCALE GENOMIC DNA]</scope>
    <source>
        <strain evidence="11 12">Bd21</strain>
    </source>
</reference>
<reference evidence="11" key="2">
    <citation type="submission" date="2017-06" db="EMBL/GenBank/DDBJ databases">
        <title>WGS assembly of Brachypodium distachyon.</title>
        <authorList>
            <consortium name="The International Brachypodium Initiative"/>
            <person name="Lucas S."/>
            <person name="Harmon-Smith M."/>
            <person name="Lail K."/>
            <person name="Tice H."/>
            <person name="Grimwood J."/>
            <person name="Bruce D."/>
            <person name="Barry K."/>
            <person name="Shu S."/>
            <person name="Lindquist E."/>
            <person name="Wang M."/>
            <person name="Pitluck S."/>
            <person name="Vogel J.P."/>
            <person name="Garvin D.F."/>
            <person name="Mockler T.C."/>
            <person name="Schmutz J."/>
            <person name="Rokhsar D."/>
            <person name="Bevan M.W."/>
        </authorList>
    </citation>
    <scope>NUCLEOTIDE SEQUENCE</scope>
    <source>
        <strain evidence="11">Bd21</strain>
    </source>
</reference>
<dbReference type="Pfam" id="PF18052">
    <property type="entry name" value="Rx_N"/>
    <property type="match status" value="1"/>
</dbReference>
<feature type="domain" description="NB-ARC" evidence="8">
    <location>
        <begin position="623"/>
        <end position="776"/>
    </location>
</feature>
<evidence type="ECO:0008006" key="14">
    <source>
        <dbReference type="Google" id="ProtNLM"/>
    </source>
</evidence>
<evidence type="ECO:0000256" key="6">
    <source>
        <dbReference type="ARBA" id="ARBA00023054"/>
    </source>
</evidence>
<organism evidence="11">
    <name type="scientific">Brachypodium distachyon</name>
    <name type="common">Purple false brome</name>
    <name type="synonym">Trachynia distachya</name>
    <dbReference type="NCBI Taxonomy" id="15368"/>
    <lineage>
        <taxon>Eukaryota</taxon>
        <taxon>Viridiplantae</taxon>
        <taxon>Streptophyta</taxon>
        <taxon>Embryophyta</taxon>
        <taxon>Tracheophyta</taxon>
        <taxon>Spermatophyta</taxon>
        <taxon>Magnoliopsida</taxon>
        <taxon>Liliopsida</taxon>
        <taxon>Poales</taxon>
        <taxon>Poaceae</taxon>
        <taxon>BOP clade</taxon>
        <taxon>Pooideae</taxon>
        <taxon>Stipodae</taxon>
        <taxon>Brachypodieae</taxon>
        <taxon>Brachypodium</taxon>
    </lineage>
</organism>
<feature type="domain" description="NB-ARC" evidence="8">
    <location>
        <begin position="817"/>
        <end position="976"/>
    </location>
</feature>
<dbReference type="GeneID" id="100829248"/>
<feature type="region of interest" description="Disordered" evidence="7">
    <location>
        <begin position="1361"/>
        <end position="1404"/>
    </location>
</feature>
<dbReference type="RefSeq" id="XP_024318716.1">
    <property type="nucleotide sequence ID" value="XM_024462948.1"/>
</dbReference>
<protein>
    <recommendedName>
        <fullName evidence="14">Disease resistance protein RPM1</fullName>
    </recommendedName>
</protein>
<feature type="domain" description="Disease resistance R13L4/SHOC-2-like LRR" evidence="10">
    <location>
        <begin position="1184"/>
        <end position="1290"/>
    </location>
</feature>
<dbReference type="InterPro" id="IPR044974">
    <property type="entry name" value="Disease_R_plants"/>
</dbReference>
<sequence length="1725" mass="194983">MEKFSVGLAKSAVEGTLVAVRSAIEEERRLKVQFTNDLVFIIDEFEMMQSFLRGTNSGERVAKNQLVGTWVRRVRRLAFDVEDCVEFVVHLEKSSALDWVRRLAYHFTCRTSLLPLDLAVAQIQELKARVVDVSQRNTRYSLLTNFDDVPASKPEEATTPYAGASSNMLHDVWEAAGEGRHWTRDLKPLIRGGGTDLEVISVWVSTPTTEGGGGGAAAAHHPETAYVISEAYDDPEIRREFETRARVKLMHPFDPDHFLESLLTQLYCNSFHPRKIGAELGKNLKAKVARYNDYLMGQLSQQKYLVILEDVTDVAEWDAIRMFLPVTNNGSRIVVYTAQHIGLARFCTGGACRVSELKRFSKGQSLCAFSNELAVRRSDLGELNWQITRGGVISLLHAGGPFAEADVIKESTSGDHPYHIQMLYKYIMHMRIKLDIRLREDVKEKQSWVNLNVIRYHMKSFSVGLLLEAFSVGLFLGFQRRDFQAKDIKAVGGQGHQAIVRRCRRYLRHYACLVVINGLSEESEWEMIKDTFLLSGEPINKGTSIIVITTDRQVAEHCVDDQQHRVFCMDKDVKHNKALNRFIEDYKCSEIGGKQRSRLFHDTESLSYSNFEFQLIGRDNEVSALERQLQDPGVISVWGSSGFGKSLIVKKVYYGEMRKDLFESLSFVDLPGRDPFDLTDFSWQLLLDFYTRKPRIKEKIVNSLYKGQQDPIQACCRVLRRRKCLVVIDGLQFRGDWDKIRDTFFPPDDQPIKGCVVVITKDNSLARHCVAADDRVLGVERLRVFRRLPLTELRRPQVSFLYHLVGRDKESEWLRCLQPGVYSLWGVAGVGKSALVRDYCLRNQNLRQIWVDVPDPFDLTEFSRRLLVGYHSHDLRTPEIAAVAIIEGQDTVHGCRQILREITCLLIIDGLRSKDDWDLIRASFLSEHNDHTMIVISNEASVATHCASRDECRVFNVKGLKATHSLHLFRQIAWDAGKDQLTTEEREFSEAILAKCGGLPKVIVAIGEYASERIASLFYFQALTRLSTEIHHDFMGKLEMDSRFHSLRGLFCWMQSYFDACSDELKPCIFYLLVFLNIRRRRMLRRWIAEGYSAEDNAEMLFDQFVDLSIIQKQETPSSGRNMYQVNGFFLEYIKSRPMEDNLVFVLEEHYCSPNTQHTIQHLAIMSSWDRDQIVFESMDLTRLRSLTMFGEWMSFFISADTKMRLLRVLDLENTTSGVTDDDLEQILKLLRRLKFLSLRGCRDINRLPDSLGCLRQLQTLDVRHTKIRMLPRAIIKLVKLQYLRAGTTTHKSSDEGVLPAADEDGCTSICSQTPASRQGDDSDDASSSLQIAFGDGDVASTSLQIASEGDGDVASTSLQIASEGDGDGTSTRLQIASGGDGGGTSTSQQAAADGGVASTSQQADKVLTAAPRSWTRARDLVVLCRKKLRRRRRSHADDGSVVEVALGAAKEMGKLNALHTLGVVHVGNGAAGKAFLVELKKLTQLRKLAVSGINRKNWHKLYSAVSGHLHYLESLSVRIDKAAEAASFFSDEIFTKDVPNGLPKSLKSLKLYAEDGKGNVHVSPVLIKQLGNLTKFNFELTVSTQQDIDSLLEVPSHTGNLFHHLYVKPIQDGQLCYAPWRPSDSDWVLFSKVKVVEIDCGSYRSEIFLGEWVPPKAEVLVVHCSSAESSLELSGLEELDCVKEGDLKEVRLKGSYSEALKQHLQKKLDELEDPRWGDRPELKT</sequence>
<proteinExistence type="inferred from homology"/>
<accession>A0A0Q3HCU6</accession>
<keyword evidence="3" id="KW-0677">Repeat</keyword>
<dbReference type="InterPro" id="IPR002182">
    <property type="entry name" value="NB-ARC"/>
</dbReference>
<dbReference type="Pfam" id="PF00931">
    <property type="entry name" value="NB-ARC"/>
    <property type="match status" value="3"/>
</dbReference>
<evidence type="ECO:0000256" key="5">
    <source>
        <dbReference type="ARBA" id="ARBA00022821"/>
    </source>
</evidence>
<evidence type="ECO:0000259" key="10">
    <source>
        <dbReference type="Pfam" id="PF23598"/>
    </source>
</evidence>
<dbReference type="CDD" id="cd14798">
    <property type="entry name" value="RX-CC_like"/>
    <property type="match status" value="1"/>
</dbReference>
<keyword evidence="6" id="KW-0175">Coiled coil</keyword>
<evidence type="ECO:0000256" key="2">
    <source>
        <dbReference type="ARBA" id="ARBA00022614"/>
    </source>
</evidence>
<dbReference type="SUPFAM" id="SSF52047">
    <property type="entry name" value="RNI-like"/>
    <property type="match status" value="1"/>
</dbReference>
<evidence type="ECO:0000256" key="7">
    <source>
        <dbReference type="SAM" id="MobiDB-lite"/>
    </source>
</evidence>
<name>A0A0Q3HCU6_BRADI</name>
<evidence type="ECO:0000313" key="13">
    <source>
        <dbReference type="Proteomes" id="UP000008810"/>
    </source>
</evidence>
<dbReference type="PRINTS" id="PR00364">
    <property type="entry name" value="DISEASERSIST"/>
</dbReference>
<evidence type="ECO:0000256" key="1">
    <source>
        <dbReference type="ARBA" id="ARBA00008894"/>
    </source>
</evidence>
<keyword evidence="13" id="KW-1185">Reference proteome</keyword>
<evidence type="ECO:0000313" key="11">
    <source>
        <dbReference type="EMBL" id="KQJ85931.2"/>
    </source>
</evidence>
<dbReference type="PANTHER" id="PTHR23155">
    <property type="entry name" value="DISEASE RESISTANCE PROTEIN RP"/>
    <property type="match status" value="1"/>
</dbReference>
<gene>
    <name evidence="12" type="primary">LOC100829248</name>
    <name evidence="11" type="ORF">BRADI_4g02490v3</name>
</gene>
<dbReference type="InterPro" id="IPR027417">
    <property type="entry name" value="P-loop_NTPase"/>
</dbReference>
<evidence type="ECO:0000256" key="4">
    <source>
        <dbReference type="ARBA" id="ARBA00022741"/>
    </source>
</evidence>
<dbReference type="Gene3D" id="3.40.50.300">
    <property type="entry name" value="P-loop containing nucleotide triphosphate hydrolases"/>
    <property type="match status" value="3"/>
</dbReference>
<dbReference type="InterPro" id="IPR038005">
    <property type="entry name" value="RX-like_CC"/>
</dbReference>
<evidence type="ECO:0000256" key="3">
    <source>
        <dbReference type="ARBA" id="ARBA00022737"/>
    </source>
</evidence>
<evidence type="ECO:0000259" key="9">
    <source>
        <dbReference type="Pfam" id="PF18052"/>
    </source>
</evidence>
<evidence type="ECO:0000313" key="12">
    <source>
        <dbReference type="EnsemblPlants" id="KQJ85931"/>
    </source>
</evidence>
<keyword evidence="5" id="KW-0611">Plant defense</keyword>
<dbReference type="PANTHER" id="PTHR23155:SF1135">
    <property type="entry name" value="OS08G0246300 PROTEIN"/>
    <property type="match status" value="1"/>
</dbReference>
<dbReference type="InterPro" id="IPR041118">
    <property type="entry name" value="Rx_N"/>
</dbReference>
<dbReference type="Gramene" id="KQJ85931">
    <property type="protein sequence ID" value="KQJ85931"/>
    <property type="gene ID" value="BRADI_4g02490v3"/>
</dbReference>
<feature type="domain" description="Disease resistance N-terminal" evidence="9">
    <location>
        <begin position="18"/>
        <end position="95"/>
    </location>
</feature>
<evidence type="ECO:0000259" key="8">
    <source>
        <dbReference type="Pfam" id="PF00931"/>
    </source>
</evidence>
<dbReference type="Gene3D" id="1.20.5.4130">
    <property type="match status" value="1"/>
</dbReference>
<dbReference type="Pfam" id="PF23598">
    <property type="entry name" value="LRR_14"/>
    <property type="match status" value="1"/>
</dbReference>
<dbReference type="GO" id="GO:0098542">
    <property type="term" value="P:defense response to other organism"/>
    <property type="evidence" value="ECO:0000318"/>
    <property type="project" value="GO_Central"/>
</dbReference>
<reference evidence="12" key="3">
    <citation type="submission" date="2018-08" db="UniProtKB">
        <authorList>
            <consortium name="EnsemblPlants"/>
        </authorList>
    </citation>
    <scope>IDENTIFICATION</scope>
    <source>
        <strain evidence="12">cv. Bd21</strain>
    </source>
</reference>
<feature type="region of interest" description="Disordered" evidence="7">
    <location>
        <begin position="1310"/>
        <end position="1330"/>
    </location>
</feature>
<dbReference type="OrthoDB" id="586368at2759"/>
<dbReference type="InterPro" id="IPR055414">
    <property type="entry name" value="LRR_R13L4/SHOC2-like"/>
</dbReference>
<dbReference type="Proteomes" id="UP000008810">
    <property type="component" value="Chromosome 4"/>
</dbReference>
<keyword evidence="2" id="KW-0433">Leucine-rich repeat</keyword>
<dbReference type="KEGG" id="bdi:100829248"/>
<dbReference type="Gene3D" id="3.80.10.10">
    <property type="entry name" value="Ribonuclease Inhibitor"/>
    <property type="match status" value="2"/>
</dbReference>
<dbReference type="EnsemblPlants" id="KQJ85931">
    <property type="protein sequence ID" value="KQJ85931"/>
    <property type="gene ID" value="BRADI_4g02490v3"/>
</dbReference>
<dbReference type="EMBL" id="CM000883">
    <property type="protein sequence ID" value="KQJ85931.2"/>
    <property type="molecule type" value="Genomic_DNA"/>
</dbReference>
<dbReference type="SUPFAM" id="SSF52540">
    <property type="entry name" value="P-loop containing nucleoside triphosphate hydrolases"/>
    <property type="match status" value="3"/>
</dbReference>
<dbReference type="GO" id="GO:0043531">
    <property type="term" value="F:ADP binding"/>
    <property type="evidence" value="ECO:0007669"/>
    <property type="project" value="InterPro"/>
</dbReference>
<dbReference type="InterPro" id="IPR032675">
    <property type="entry name" value="LRR_dom_sf"/>
</dbReference>